<dbReference type="InterPro" id="IPR000297">
    <property type="entry name" value="PPIase_PpiC"/>
</dbReference>
<dbReference type="EMBL" id="JBHSAF010000001">
    <property type="protein sequence ID" value="MFC3912335.1"/>
    <property type="molecule type" value="Genomic_DNA"/>
</dbReference>
<name>A0ABV8CK09_9GAMM</name>
<evidence type="ECO:0000256" key="1">
    <source>
        <dbReference type="ARBA" id="ARBA00000971"/>
    </source>
</evidence>
<dbReference type="PANTHER" id="PTHR47245">
    <property type="entry name" value="PEPTIDYLPROLYL ISOMERASE"/>
    <property type="match status" value="1"/>
</dbReference>
<dbReference type="InterPro" id="IPR027304">
    <property type="entry name" value="Trigger_fact/SurA_dom_sf"/>
</dbReference>
<keyword evidence="5" id="KW-0413">Isomerase</keyword>
<comment type="similarity">
    <text evidence="2">Belongs to the PpiC/parvulin rotamase family.</text>
</comment>
<evidence type="ECO:0000256" key="3">
    <source>
        <dbReference type="ARBA" id="ARBA00013194"/>
    </source>
</evidence>
<dbReference type="SUPFAM" id="SSF109998">
    <property type="entry name" value="Triger factor/SurA peptide-binding domain-like"/>
    <property type="match status" value="1"/>
</dbReference>
<dbReference type="Gene3D" id="3.10.50.40">
    <property type="match status" value="1"/>
</dbReference>
<comment type="catalytic activity">
    <reaction evidence="1">
        <text>[protein]-peptidylproline (omega=180) = [protein]-peptidylproline (omega=0)</text>
        <dbReference type="Rhea" id="RHEA:16237"/>
        <dbReference type="Rhea" id="RHEA-COMP:10747"/>
        <dbReference type="Rhea" id="RHEA-COMP:10748"/>
        <dbReference type="ChEBI" id="CHEBI:83833"/>
        <dbReference type="ChEBI" id="CHEBI:83834"/>
        <dbReference type="EC" id="5.2.1.8"/>
    </reaction>
</comment>
<keyword evidence="4 5" id="KW-0697">Rotamase</keyword>
<evidence type="ECO:0000313" key="8">
    <source>
        <dbReference type="Proteomes" id="UP001595692"/>
    </source>
</evidence>
<sequence>MSWQAYSRLQLALAHFGQPCWALAAEQLPELERQLARKLMLEHQVLAHPLAAQIQITPQAIYAARAEVLARYGSEEALHQALQQAGLSDAELQQALLHELSVAAVLEQVVADIAPLSDAEARRYYLDHPRRFLRPERREVRHILITTDEQQADSLPALVLRRMVQLRSELLEHPHRFGELALRHSECPTAMERGRIGYVVAGQLYPELDSVLFALRLGELSEVVESPMGLHLLQCLDIQEAAPMPMEEALPLIIERQLQQARQQQQRLWLKRLQRRAQDAAVTVTDPQTSDPCH</sequence>
<evidence type="ECO:0000256" key="5">
    <source>
        <dbReference type="PROSITE-ProRule" id="PRU00278"/>
    </source>
</evidence>
<evidence type="ECO:0000256" key="4">
    <source>
        <dbReference type="ARBA" id="ARBA00023110"/>
    </source>
</evidence>
<dbReference type="InterPro" id="IPR023058">
    <property type="entry name" value="PPIase_PpiC_CS"/>
</dbReference>
<dbReference type="PANTHER" id="PTHR47245:SF2">
    <property type="entry name" value="PEPTIDYL-PROLYL CIS-TRANS ISOMERASE HP_0175-RELATED"/>
    <property type="match status" value="1"/>
</dbReference>
<dbReference type="PROSITE" id="PS50198">
    <property type="entry name" value="PPIC_PPIASE_2"/>
    <property type="match status" value="1"/>
</dbReference>
<dbReference type="Proteomes" id="UP001595692">
    <property type="component" value="Unassembled WGS sequence"/>
</dbReference>
<feature type="domain" description="PpiC" evidence="6">
    <location>
        <begin position="135"/>
        <end position="237"/>
    </location>
</feature>
<protein>
    <recommendedName>
        <fullName evidence="3">peptidylprolyl isomerase</fullName>
        <ecNumber evidence="3">5.2.1.8</ecNumber>
    </recommendedName>
</protein>
<evidence type="ECO:0000313" key="7">
    <source>
        <dbReference type="EMBL" id="MFC3912335.1"/>
    </source>
</evidence>
<organism evidence="7 8">
    <name type="scientific">Pseudaeromonas sharmana</name>
    <dbReference type="NCBI Taxonomy" id="328412"/>
    <lineage>
        <taxon>Bacteria</taxon>
        <taxon>Pseudomonadati</taxon>
        <taxon>Pseudomonadota</taxon>
        <taxon>Gammaproteobacteria</taxon>
        <taxon>Aeromonadales</taxon>
        <taxon>Aeromonadaceae</taxon>
        <taxon>Pseudaeromonas</taxon>
    </lineage>
</organism>
<keyword evidence="8" id="KW-1185">Reference proteome</keyword>
<dbReference type="InterPro" id="IPR046357">
    <property type="entry name" value="PPIase_dom_sf"/>
</dbReference>
<evidence type="ECO:0000259" key="6">
    <source>
        <dbReference type="PROSITE" id="PS50198"/>
    </source>
</evidence>
<dbReference type="PROSITE" id="PS01096">
    <property type="entry name" value="PPIC_PPIASE_1"/>
    <property type="match status" value="1"/>
</dbReference>
<dbReference type="NCBIfam" id="TIGR02933">
    <property type="entry name" value="nifM_nitrog"/>
    <property type="match status" value="1"/>
</dbReference>
<dbReference type="SUPFAM" id="SSF54534">
    <property type="entry name" value="FKBP-like"/>
    <property type="match status" value="1"/>
</dbReference>
<reference evidence="8" key="1">
    <citation type="journal article" date="2019" name="Int. J. Syst. Evol. Microbiol.">
        <title>The Global Catalogue of Microorganisms (GCM) 10K type strain sequencing project: providing services to taxonomists for standard genome sequencing and annotation.</title>
        <authorList>
            <consortium name="The Broad Institute Genomics Platform"/>
            <consortium name="The Broad Institute Genome Sequencing Center for Infectious Disease"/>
            <person name="Wu L."/>
            <person name="Ma J."/>
        </authorList>
    </citation>
    <scope>NUCLEOTIDE SEQUENCE [LARGE SCALE GENOMIC DNA]</scope>
    <source>
        <strain evidence="8">CCUG 54939</strain>
    </source>
</reference>
<accession>A0ABV8CK09</accession>
<comment type="caution">
    <text evidence="7">The sequence shown here is derived from an EMBL/GenBank/DDBJ whole genome shotgun (WGS) entry which is preliminary data.</text>
</comment>
<proteinExistence type="inferred from homology"/>
<dbReference type="InterPro" id="IPR050245">
    <property type="entry name" value="PrsA_foldase"/>
</dbReference>
<dbReference type="InterPro" id="IPR014282">
    <property type="entry name" value="Nitrogen_fix_NifM"/>
</dbReference>
<dbReference type="RefSeq" id="WP_377150444.1">
    <property type="nucleotide sequence ID" value="NZ_JBHSAF010000001.1"/>
</dbReference>
<dbReference type="Pfam" id="PF00639">
    <property type="entry name" value="Rotamase"/>
    <property type="match status" value="1"/>
</dbReference>
<evidence type="ECO:0000256" key="2">
    <source>
        <dbReference type="ARBA" id="ARBA00007656"/>
    </source>
</evidence>
<gene>
    <name evidence="7" type="primary">nifM</name>
    <name evidence="7" type="ORF">ACFOSS_02500</name>
</gene>
<dbReference type="EC" id="5.2.1.8" evidence="3"/>